<protein>
    <submittedName>
        <fullName evidence="1">BREX-1 system phosphatase PglZ type B</fullName>
    </submittedName>
</protein>
<dbReference type="AlphaFoldDB" id="A0A426TXR3"/>
<evidence type="ECO:0000313" key="2">
    <source>
        <dbReference type="Proteomes" id="UP000280307"/>
    </source>
</evidence>
<sequence length="776" mass="83921">MTQPNQTLLDALVAVLKRASAYNRNDQLAPAAVLWPDQDRLWTPLIERLRDLLPLLTFGPYLPAQRSGPAYWLRCMLARTLDDQLPAGATPIIYLPGVSKADLRAVEECPRPLQPLAELQYRGVIWTHRNGREWTPAGFLQAADGAAVEVVGDGMTRDALQRALPRLVDEPLTRLRSAAPLRADFFDALLTPDTPRSLLLWLDNPERFRQQSDANAWAAFVTLVQRGYDLNPERDGQLSAAMRLGGRQGAWEQVWTRFAEAPDGYPNLPELLRRAKPGQLALFDSQETWPQDNEAEEQKLRERLFALGTLHLADGRAELGQLEREHAPRRAWVWARLGQSPLVGALAALHELVTYTSLALHGSTLAAIVEGYTDCGWRADAAALQALACVEHAGDVAAVSTALRALYQPWLEQGARAFQAACAAESYPVALSLPSSPLVGEAIAPGVCLLFCDALRYDLAQRFVSALQQQGVSVALSAELAPFPGITPTAKTAVAPVATSFTGSGASELTPLLAERQRTASAEVLRGELERAGFQILSGAATGDPSGRAWCELGAIDSYGHQHGIRLAQHVSGELRALEWRIAELLQAGWQQVVVITDHGWLLLPGELPKVELPATLTVVRKERCARLQPLVQSDQQTLPWFWDATVSIATPPGIACYEAGHTYAHGGLSAQECVIPRVQVTRSGGSTVRIARIDWRGLRCTVVVEGSALPLTVDLRSHAADASTSLVANPRALGSNGSAALLVEDEDRMGASVLVVVLAEDGSLLSQRGTTVGGA</sequence>
<organism evidence="1 2">
    <name type="scientific">Candidatus Viridilinea halotolerans</name>
    <dbReference type="NCBI Taxonomy" id="2491704"/>
    <lineage>
        <taxon>Bacteria</taxon>
        <taxon>Bacillati</taxon>
        <taxon>Chloroflexota</taxon>
        <taxon>Chloroflexia</taxon>
        <taxon>Chloroflexales</taxon>
        <taxon>Chloroflexineae</taxon>
        <taxon>Oscillochloridaceae</taxon>
        <taxon>Candidatus Viridilinea</taxon>
    </lineage>
</organism>
<dbReference type="EMBL" id="RSAS01000529">
    <property type="protein sequence ID" value="RRR70369.1"/>
    <property type="molecule type" value="Genomic_DNA"/>
</dbReference>
<dbReference type="NCBIfam" id="NF033450">
    <property type="entry name" value="BREX_PglZ_1_B"/>
    <property type="match status" value="1"/>
</dbReference>
<name>A0A426TXR3_9CHLR</name>
<dbReference type="Proteomes" id="UP000280307">
    <property type="component" value="Unassembled WGS sequence"/>
</dbReference>
<accession>A0A426TXR3</accession>
<evidence type="ECO:0000313" key="1">
    <source>
        <dbReference type="EMBL" id="RRR70369.1"/>
    </source>
</evidence>
<gene>
    <name evidence="1" type="primary">pglZ</name>
    <name evidence="1" type="ORF">EI684_13465</name>
</gene>
<reference evidence="1 2" key="1">
    <citation type="submission" date="2018-12" db="EMBL/GenBank/DDBJ databases">
        <title>Genome Sequence of Candidatus Viridilinea halotolerans isolated from saline sulfide-rich spring.</title>
        <authorList>
            <person name="Grouzdev D.S."/>
            <person name="Burganskaya E.I."/>
            <person name="Krutkina M.S."/>
            <person name="Sukhacheva M.V."/>
            <person name="Gorlenko V.M."/>
        </authorList>
    </citation>
    <scope>NUCLEOTIDE SEQUENCE [LARGE SCALE GENOMIC DNA]</scope>
    <source>
        <strain evidence="1">Chok-6</strain>
    </source>
</reference>
<proteinExistence type="predicted"/>
<comment type="caution">
    <text evidence="1">The sequence shown here is derived from an EMBL/GenBank/DDBJ whole genome shotgun (WGS) entry which is preliminary data.</text>
</comment>